<sequence>MTCSDDILSLGLAKPHIDNFLGNKIMLQRSDFESERVQFLEDFCNNITSMMGIEASNAFDVRKFNAFTDIAFELANFGTMDSFLSFNNSDLVEFIETMERMLPTVAYNMNIEQEYRTLITAVNCMALYLSLYIVEDEYVATYCDITNEAIAAVLGVKVSTLKNIVSLKVLAAMNNDELRHFLESQERFKPFKPYDSSILDGPLELSRVTTSNALIYALEQRARKYEFMDVLNELYQDHGIRSESGSNIKFTVLFSLSGTSAQKLGNLLGKLNIEFNSLKTAVSNVSANIMAATGNSSVLLNYKEIPAHADQKESAKEYYANQYIFQRPDVPYTSDNLGEYLKVEYGFKTHPDDKGKNKKLFAVKKGNVSLAIERTKTPSVWIPHHLACELDPSHFEITWYKASKDGRGRHSGLHSYSDFHKVAIGKVKVKSFDCADLLISQLYDSPSK</sequence>
<protein>
    <submittedName>
        <fullName evidence="1">Uncharacterized protein</fullName>
    </submittedName>
</protein>
<evidence type="ECO:0000313" key="1">
    <source>
        <dbReference type="EMBL" id="QPG05735.1"/>
    </source>
</evidence>
<dbReference type="EMBL" id="CP064795">
    <property type="protein sequence ID" value="QPG05735.1"/>
    <property type="molecule type" value="Genomic_DNA"/>
</dbReference>
<accession>A0A7S9HD23</accession>
<dbReference type="RefSeq" id="WP_195810818.1">
    <property type="nucleotide sequence ID" value="NZ_CP064795.1"/>
</dbReference>
<dbReference type="Proteomes" id="UP000595095">
    <property type="component" value="Chromosome"/>
</dbReference>
<name>A0A7S9HD23_9ALTE</name>
<evidence type="ECO:0000313" key="2">
    <source>
        <dbReference type="Proteomes" id="UP000595095"/>
    </source>
</evidence>
<reference evidence="1 2" key="1">
    <citation type="submission" date="2020-11" db="EMBL/GenBank/DDBJ databases">
        <title>Complete genome sequence for Salinimonas sp. strain G2-b.</title>
        <authorList>
            <person name="Park S.-J."/>
        </authorList>
    </citation>
    <scope>NUCLEOTIDE SEQUENCE [LARGE SCALE GENOMIC DNA]</scope>
    <source>
        <strain evidence="1 2">G2-b</strain>
    </source>
</reference>
<organism evidence="1 2">
    <name type="scientific">Salinimonas marina</name>
    <dbReference type="NCBI Taxonomy" id="2785918"/>
    <lineage>
        <taxon>Bacteria</taxon>
        <taxon>Pseudomonadati</taxon>
        <taxon>Pseudomonadota</taxon>
        <taxon>Gammaproteobacteria</taxon>
        <taxon>Alteromonadales</taxon>
        <taxon>Alteromonadaceae</taxon>
        <taxon>Alteromonas/Salinimonas group</taxon>
        <taxon>Salinimonas</taxon>
    </lineage>
</organism>
<dbReference type="KEGG" id="smaa:IT774_00095"/>
<keyword evidence="2" id="KW-1185">Reference proteome</keyword>
<proteinExistence type="predicted"/>
<gene>
    <name evidence="1" type="ORF">IT774_00095</name>
</gene>
<dbReference type="AlphaFoldDB" id="A0A7S9HD23"/>